<sequence>MKRHIALIATALLTLTACTSTTTGEGACKTLLPLIDKYANSTLPVDENLAKNVAPLAEKAGTLSEIPDDQNLAVWTQYAHTDGTKLVGSITKANPLGDRTHFDAFQNDLYKIIEICAARHTTD</sequence>
<dbReference type="Proteomes" id="UP000594961">
    <property type="component" value="Chromosome"/>
</dbReference>
<dbReference type="AlphaFoldDB" id="A0A7M1R296"/>
<reference evidence="2 3" key="1">
    <citation type="submission" date="2020-10" db="EMBL/GenBank/DDBJ databases">
        <title>Trueperella pecoris sp. nov. isolated from bovine and porcine specimens.</title>
        <authorList>
            <person name="Schoenecker L."/>
            <person name="Schnydrig P."/>
            <person name="Brodard I."/>
            <person name="Thomann A."/>
            <person name="Hemphill A."/>
            <person name="Rodriguez-Campos S."/>
            <person name="Perreten V."/>
            <person name="Jores J."/>
            <person name="Kittl S."/>
        </authorList>
    </citation>
    <scope>NUCLEOTIDE SEQUENCE [LARGE SCALE GENOMIC DNA]</scope>
    <source>
        <strain evidence="2 3">19OD0592</strain>
    </source>
</reference>
<name>A0A7M1R296_9ACTO</name>
<accession>A0A7M1R296</accession>
<feature type="signal peptide" evidence="1">
    <location>
        <begin position="1"/>
        <end position="19"/>
    </location>
</feature>
<feature type="chain" id="PRO_5038842844" description="Lipoprotein" evidence="1">
    <location>
        <begin position="20"/>
        <end position="123"/>
    </location>
</feature>
<gene>
    <name evidence="2" type="ORF">INS90_10170</name>
</gene>
<dbReference type="PROSITE" id="PS51257">
    <property type="entry name" value="PROKAR_LIPOPROTEIN"/>
    <property type="match status" value="1"/>
</dbReference>
<dbReference type="EMBL" id="CP063212">
    <property type="protein sequence ID" value="QOR47595.1"/>
    <property type="molecule type" value="Genomic_DNA"/>
</dbReference>
<organism evidence="2 3">
    <name type="scientific">Trueperella pecoris</name>
    <dbReference type="NCBI Taxonomy" id="2733571"/>
    <lineage>
        <taxon>Bacteria</taxon>
        <taxon>Bacillati</taxon>
        <taxon>Actinomycetota</taxon>
        <taxon>Actinomycetes</taxon>
        <taxon>Actinomycetales</taxon>
        <taxon>Actinomycetaceae</taxon>
        <taxon>Trueperella</taxon>
    </lineage>
</organism>
<evidence type="ECO:0008006" key="4">
    <source>
        <dbReference type="Google" id="ProtNLM"/>
    </source>
</evidence>
<dbReference type="RefSeq" id="WP_197552913.1">
    <property type="nucleotide sequence ID" value="NZ_CP063212.1"/>
</dbReference>
<evidence type="ECO:0000313" key="2">
    <source>
        <dbReference type="EMBL" id="QOR47595.1"/>
    </source>
</evidence>
<evidence type="ECO:0000313" key="3">
    <source>
        <dbReference type="Proteomes" id="UP000594961"/>
    </source>
</evidence>
<proteinExistence type="predicted"/>
<evidence type="ECO:0000256" key="1">
    <source>
        <dbReference type="SAM" id="SignalP"/>
    </source>
</evidence>
<keyword evidence="1" id="KW-0732">Signal</keyword>
<protein>
    <recommendedName>
        <fullName evidence="4">Lipoprotein</fullName>
    </recommendedName>
</protein>